<accession>A0A7T2TYE5</accession>
<dbReference type="RefSeq" id="WP_006026886.1">
    <property type="nucleotide sequence ID" value="NZ_CP013380.1"/>
</dbReference>
<organism evidence="1 2">
    <name type="scientific">Burkholderia humptydooensis</name>
    <dbReference type="NCBI Taxonomy" id="430531"/>
    <lineage>
        <taxon>Bacteria</taxon>
        <taxon>Pseudomonadati</taxon>
        <taxon>Pseudomonadota</taxon>
        <taxon>Betaproteobacteria</taxon>
        <taxon>Burkholderiales</taxon>
        <taxon>Burkholderiaceae</taxon>
        <taxon>Burkholderia</taxon>
        <taxon>pseudomallei group</taxon>
    </lineage>
</organism>
<dbReference type="EMBL" id="CP065686">
    <property type="protein sequence ID" value="QPS42256.1"/>
    <property type="molecule type" value="Genomic_DNA"/>
</dbReference>
<accession>A0A7U4P3X1</accession>
<proteinExistence type="predicted"/>
<sequence>MTTSQTYSRPERLLQIASWGIAVAFALFLNMLGSLVIRDMAFAPRGGPPTLERYADTRADAALRATQRELQREQGALTDKADAFATARNRAQQEYNQAKESFRNWIATRSATGDASRNPDVLARTRQLDALQTAVAGWQRQQDQIADQLDALRKRQDDVSAQLSQSQAQAERRYEQASRRYELVVFAWRLAFTLPILALAVWLFVRYRKVRYWPFVHGFGMFALTAFFVELVPYLPSFGGYVRVTVGIVLTVFAGIYMLRAFQRYVERKREEMRRSQRERAQAIGYEKAIAAYQKKLCPSCDKPWSLGGDGATFCIHCGLRLFEQCAGCGTRNFAFFPFCSGCGASVKHAEDGGALASGAKRDAAGG</sequence>
<evidence type="ECO:0000313" key="1">
    <source>
        <dbReference type="EMBL" id="QPS42256.1"/>
    </source>
</evidence>
<dbReference type="AlphaFoldDB" id="A0A7U4P3X1"/>
<reference evidence="1 2" key="1">
    <citation type="submission" date="2020-12" db="EMBL/GenBank/DDBJ databases">
        <title>FDA dAtabase for Regulatory Grade micrObial Sequences (FDA-ARGOS): Supporting development and validation of Infectious Disease Dx tests.</title>
        <authorList>
            <person name="Nelson B."/>
            <person name="Plummer A."/>
            <person name="Tallon L."/>
            <person name="Sadzewicz L."/>
            <person name="Zhao X."/>
            <person name="Boylan J."/>
            <person name="Ott S."/>
            <person name="Bowen H."/>
            <person name="Vavikolanu K."/>
            <person name="Mehta A."/>
            <person name="Aluvathingal J."/>
            <person name="Nadendla S."/>
            <person name="Myers T."/>
            <person name="Yan Y."/>
            <person name="Sichtig H."/>
        </authorList>
    </citation>
    <scope>NUCLEOTIDE SEQUENCE [LARGE SCALE GENOMIC DNA]</scope>
    <source>
        <strain evidence="1 2">FDAARGOS_899</strain>
    </source>
</reference>
<dbReference type="KEGG" id="bhg:I6G56_11495"/>
<dbReference type="Proteomes" id="UP000594943">
    <property type="component" value="Chromosome 1"/>
</dbReference>
<name>A0A7U4P3X1_9BURK</name>
<protein>
    <submittedName>
        <fullName evidence="1">Uncharacterized protein</fullName>
    </submittedName>
</protein>
<evidence type="ECO:0000313" key="2">
    <source>
        <dbReference type="Proteomes" id="UP000594943"/>
    </source>
</evidence>
<gene>
    <name evidence="1" type="ORF">I6G56_11495</name>
</gene>